<feature type="domain" description="LDB19 N-terminal" evidence="1">
    <location>
        <begin position="3"/>
        <end position="125"/>
    </location>
</feature>
<proteinExistence type="predicted"/>
<comment type="caution">
    <text evidence="2">The sequence shown here is derived from an EMBL/GenBank/DDBJ whole genome shotgun (WGS) entry which is preliminary data.</text>
</comment>
<dbReference type="AlphaFoldDB" id="A0A9P9DXU8"/>
<dbReference type="EMBL" id="JAGMUU010000023">
    <property type="protein sequence ID" value="KAH7126461.1"/>
    <property type="molecule type" value="Genomic_DNA"/>
</dbReference>
<name>A0A9P9DXU8_9HYPO</name>
<dbReference type="OrthoDB" id="3832628at2759"/>
<evidence type="ECO:0000313" key="3">
    <source>
        <dbReference type="Proteomes" id="UP000717696"/>
    </source>
</evidence>
<evidence type="ECO:0000259" key="1">
    <source>
        <dbReference type="Pfam" id="PF13002"/>
    </source>
</evidence>
<evidence type="ECO:0000313" key="2">
    <source>
        <dbReference type="EMBL" id="KAH7126461.1"/>
    </source>
</evidence>
<reference evidence="2" key="1">
    <citation type="journal article" date="2021" name="Nat. Commun.">
        <title>Genetic determinants of endophytism in the Arabidopsis root mycobiome.</title>
        <authorList>
            <person name="Mesny F."/>
            <person name="Miyauchi S."/>
            <person name="Thiergart T."/>
            <person name="Pickel B."/>
            <person name="Atanasova L."/>
            <person name="Karlsson M."/>
            <person name="Huettel B."/>
            <person name="Barry K.W."/>
            <person name="Haridas S."/>
            <person name="Chen C."/>
            <person name="Bauer D."/>
            <person name="Andreopoulos W."/>
            <person name="Pangilinan J."/>
            <person name="LaButti K."/>
            <person name="Riley R."/>
            <person name="Lipzen A."/>
            <person name="Clum A."/>
            <person name="Drula E."/>
            <person name="Henrissat B."/>
            <person name="Kohler A."/>
            <person name="Grigoriev I.V."/>
            <person name="Martin F.M."/>
            <person name="Hacquard S."/>
        </authorList>
    </citation>
    <scope>NUCLEOTIDE SEQUENCE</scope>
    <source>
        <strain evidence="2">MPI-CAGE-AT-0021</strain>
    </source>
</reference>
<dbReference type="Proteomes" id="UP000717696">
    <property type="component" value="Unassembled WGS sequence"/>
</dbReference>
<sequence>MDTSLYTVSYEFEAQINLKQKGKPKDASTVAFHRELRIKPSLSGPNLPRSKSYLFASTGIQIAASFEPVIRPQAANQVSIKIGGLASVPSLGGSGEKAHIWRLCKAAWSVDENTKAVAEACEEHGRGVAKAEEKTAVRRKVRSLSGKDLYECWTPRDEDGTVEMEFSYRVRQDGPLGRLKYTPDAKSPNGSRVLHSLVIELILIKEMFPEGRPDLAIRTGTARILSLPYRVLLADESGTAPTWDAEIPPSYQDVFIHPPTYKEDVQSTILDY</sequence>
<gene>
    <name evidence="2" type="ORF">B0J13DRAFT_565525</name>
</gene>
<dbReference type="InterPro" id="IPR024391">
    <property type="entry name" value="LDB19_N"/>
</dbReference>
<protein>
    <recommendedName>
        <fullName evidence="1">LDB19 N-terminal domain-containing protein</fullName>
    </recommendedName>
</protein>
<dbReference type="Pfam" id="PF13002">
    <property type="entry name" value="LDB19"/>
    <property type="match status" value="1"/>
</dbReference>
<keyword evidence="3" id="KW-1185">Reference proteome</keyword>
<accession>A0A9P9DXU8</accession>
<organism evidence="2 3">
    <name type="scientific">Dactylonectria estremocensis</name>
    <dbReference type="NCBI Taxonomy" id="1079267"/>
    <lineage>
        <taxon>Eukaryota</taxon>
        <taxon>Fungi</taxon>
        <taxon>Dikarya</taxon>
        <taxon>Ascomycota</taxon>
        <taxon>Pezizomycotina</taxon>
        <taxon>Sordariomycetes</taxon>
        <taxon>Hypocreomycetidae</taxon>
        <taxon>Hypocreales</taxon>
        <taxon>Nectriaceae</taxon>
        <taxon>Dactylonectria</taxon>
    </lineage>
</organism>